<organism evidence="1 2">
    <name type="scientific">Burkholderia pyrrocinia</name>
    <name type="common">Pseudomonas pyrrocinia</name>
    <dbReference type="NCBI Taxonomy" id="60550"/>
    <lineage>
        <taxon>Bacteria</taxon>
        <taxon>Pseudomonadati</taxon>
        <taxon>Pseudomonadota</taxon>
        <taxon>Betaproteobacteria</taxon>
        <taxon>Burkholderiales</taxon>
        <taxon>Burkholderiaceae</taxon>
        <taxon>Burkholderia</taxon>
        <taxon>Burkholderia cepacia complex</taxon>
    </lineage>
</organism>
<name>A0A2Z5N6Z2_BURPY</name>
<proteinExistence type="predicted"/>
<gene>
    <name evidence="1" type="ORF">CUJ89_33190</name>
</gene>
<evidence type="ECO:0000313" key="1">
    <source>
        <dbReference type="EMBL" id="AXF25343.1"/>
    </source>
</evidence>
<dbReference type="OrthoDB" id="9181379at2"/>
<evidence type="ECO:0000313" key="2">
    <source>
        <dbReference type="Proteomes" id="UP000253104"/>
    </source>
</evidence>
<reference evidence="1 2" key="1">
    <citation type="journal article" date="2018" name="ISME J.">
        <title>Involvement of Burkholderiaceae and sulfurous volatiles in disease-suppressive soils.</title>
        <authorList>
            <person name="Carrion V.J."/>
            <person name="Cordovez V."/>
            <person name="Tyc O."/>
            <person name="Etalo D.W."/>
            <person name="de Bruijn I."/>
            <person name="de Jager V.C."/>
            <person name="Medema M.H."/>
            <person name="Eberl L."/>
            <person name="Raaijmakers J.M."/>
        </authorList>
    </citation>
    <scope>NUCLEOTIDE SEQUENCE [LARGE SCALE GENOMIC DNA]</scope>
    <source>
        <strain evidence="2">mHSR5</strain>
    </source>
</reference>
<protein>
    <submittedName>
        <fullName evidence="1">DUF3916 domain-containing protein</fullName>
    </submittedName>
</protein>
<dbReference type="Pfam" id="PF13079">
    <property type="entry name" value="DUF3916"/>
    <property type="match status" value="1"/>
</dbReference>
<dbReference type="RefSeq" id="WP_114181710.1">
    <property type="nucleotide sequence ID" value="NZ_CP024904.1"/>
</dbReference>
<dbReference type="Proteomes" id="UP000253104">
    <property type="component" value="Chromosome mHSR5_C"/>
</dbReference>
<dbReference type="EMBL" id="CP024904">
    <property type="protein sequence ID" value="AXF25343.1"/>
    <property type="molecule type" value="Genomic_DNA"/>
</dbReference>
<dbReference type="InterPro" id="IPR025075">
    <property type="entry name" value="DUF3916"/>
</dbReference>
<sequence length="173" mass="19733">MPEKKLRGIPRRLRAVRQWPEKLSNCIPADVWNSNELYWNWKIPVLSSLVRGRYATVATRRTCAQGLIDASAFLLARKPTASRSARVTCAISLPDMFASEVCVYLDEDYFSAHVDDGASIFGERNLIRGRKLSSEWMLHVPPGMSELGIAIKDLDDDGRPFMYECWYFGEVTR</sequence>
<dbReference type="AlphaFoldDB" id="A0A2Z5N6Z2"/>
<accession>A0A2Z5N6Z2</accession>